<evidence type="ECO:0000313" key="2">
    <source>
        <dbReference type="Proteomes" id="UP000502756"/>
    </source>
</evidence>
<accession>A0A6M5YDF6</accession>
<gene>
    <name evidence="1" type="ORF">HNV11_22855</name>
</gene>
<reference evidence="1 2" key="1">
    <citation type="submission" date="2020-05" db="EMBL/GenBank/DDBJ databases">
        <title>Genome sequencing of Spirosoma sp. TS118.</title>
        <authorList>
            <person name="Lee J.-H."/>
            <person name="Jeong S."/>
            <person name="Zhao L."/>
            <person name="Jung J.-H."/>
            <person name="Kim M.-K."/>
            <person name="Lim S."/>
        </authorList>
    </citation>
    <scope>NUCLEOTIDE SEQUENCE [LARGE SCALE GENOMIC DNA]</scope>
    <source>
        <strain evidence="1 2">TS118</strain>
    </source>
</reference>
<evidence type="ECO:0008006" key="3">
    <source>
        <dbReference type="Google" id="ProtNLM"/>
    </source>
</evidence>
<dbReference type="KEGG" id="stae:HNV11_22855"/>
<name>A0A6M5YDF6_9BACT</name>
<sequence>MNKSVQGKWLEDAFKALGVTAYKVCKQLEQDRPDKYYQHFKGRSFLNSESLAELARLYPKLNIRYILTGEDSPLLP</sequence>
<keyword evidence="2" id="KW-1185">Reference proteome</keyword>
<dbReference type="RefSeq" id="WP_171741870.1">
    <property type="nucleotide sequence ID" value="NZ_CP053435.1"/>
</dbReference>
<organism evidence="1 2">
    <name type="scientific">Spirosoma taeanense</name>
    <dbReference type="NCBI Taxonomy" id="2735870"/>
    <lineage>
        <taxon>Bacteria</taxon>
        <taxon>Pseudomonadati</taxon>
        <taxon>Bacteroidota</taxon>
        <taxon>Cytophagia</taxon>
        <taxon>Cytophagales</taxon>
        <taxon>Cytophagaceae</taxon>
        <taxon>Spirosoma</taxon>
    </lineage>
</organism>
<evidence type="ECO:0000313" key="1">
    <source>
        <dbReference type="EMBL" id="QJW92019.1"/>
    </source>
</evidence>
<proteinExistence type="predicted"/>
<dbReference type="AlphaFoldDB" id="A0A6M5YDF6"/>
<dbReference type="EMBL" id="CP053435">
    <property type="protein sequence ID" value="QJW92019.1"/>
    <property type="molecule type" value="Genomic_DNA"/>
</dbReference>
<dbReference type="Proteomes" id="UP000502756">
    <property type="component" value="Chromosome"/>
</dbReference>
<protein>
    <recommendedName>
        <fullName evidence="3">Helix-turn-helix transcriptional regulator</fullName>
    </recommendedName>
</protein>